<dbReference type="Proteomes" id="UP001168972">
    <property type="component" value="Unassembled WGS sequence"/>
</dbReference>
<comment type="caution">
    <text evidence="2">The sequence shown here is derived from an EMBL/GenBank/DDBJ whole genome shotgun (WGS) entry which is preliminary data.</text>
</comment>
<dbReference type="AlphaFoldDB" id="A0AA39FZG8"/>
<reference evidence="2" key="1">
    <citation type="journal article" date="2023" name="bioRxiv">
        <title>Scaffold-level genome assemblies of two parasitoid biocontrol wasps reveal the parthenogenesis mechanism and an associated novel virus.</title>
        <authorList>
            <person name="Inwood S."/>
            <person name="Skelly J."/>
            <person name="Guhlin J."/>
            <person name="Harrop T."/>
            <person name="Goldson S."/>
            <person name="Dearden P."/>
        </authorList>
    </citation>
    <scope>NUCLEOTIDE SEQUENCE</scope>
    <source>
        <strain evidence="2">Lincoln</strain>
        <tissue evidence="2">Whole body</tissue>
    </source>
</reference>
<dbReference type="Pfam" id="PF20700">
    <property type="entry name" value="Mutator"/>
    <property type="match status" value="2"/>
</dbReference>
<sequence>MGHRLRYKGRFIKKRVLDKKMKIVNSLRKEKEETNNDKPIESNLIEGPRLVELTELGKNLRCCQCNDVLCLDNIVGEIRSGFNSILRVKCLKCVTITQVPTGKLHVVNNNKKRAVHAGYGCSGLNKILACSNMPTISMKTFKRKEKFDLAVNELVNIIVSYDMGWSKRGNGRSYDSLNGYGTIIGFLSGKILDYADRIRKCKYCDQGRNKDDHDSNLAARILIGDEDSSTIAAVRRRNPNTIFKLSDRNHLNKNFSKDLFNSHENCGSWCNRKNGSTGQKIILSDGSLYNELSTLFTKYAANAHKFSIAASS</sequence>
<dbReference type="EMBL" id="JAQQBR010000004">
    <property type="protein sequence ID" value="KAK0178543.1"/>
    <property type="molecule type" value="Genomic_DNA"/>
</dbReference>
<evidence type="ECO:0000313" key="2">
    <source>
        <dbReference type="EMBL" id="KAK0178543.1"/>
    </source>
</evidence>
<protein>
    <recommendedName>
        <fullName evidence="1">Mutator-like transposase domain-containing protein</fullName>
    </recommendedName>
</protein>
<proteinExistence type="predicted"/>
<evidence type="ECO:0000313" key="3">
    <source>
        <dbReference type="Proteomes" id="UP001168972"/>
    </source>
</evidence>
<name>A0AA39FZG8_MICHY</name>
<feature type="domain" description="Mutator-like transposase" evidence="1">
    <location>
        <begin position="215"/>
        <end position="281"/>
    </location>
</feature>
<evidence type="ECO:0000259" key="1">
    <source>
        <dbReference type="Pfam" id="PF20700"/>
    </source>
</evidence>
<dbReference type="InterPro" id="IPR049012">
    <property type="entry name" value="Mutator_transp_dom"/>
</dbReference>
<reference evidence="2" key="2">
    <citation type="submission" date="2023-03" db="EMBL/GenBank/DDBJ databases">
        <authorList>
            <person name="Inwood S.N."/>
            <person name="Skelly J.G."/>
            <person name="Guhlin J."/>
            <person name="Harrop T.W.R."/>
            <person name="Goldson S.G."/>
            <person name="Dearden P.K."/>
        </authorList>
    </citation>
    <scope>NUCLEOTIDE SEQUENCE</scope>
    <source>
        <strain evidence="2">Lincoln</strain>
        <tissue evidence="2">Whole body</tissue>
    </source>
</reference>
<feature type="domain" description="Mutator-like transposase" evidence="1">
    <location>
        <begin position="144"/>
        <end position="214"/>
    </location>
</feature>
<accession>A0AA39FZG8</accession>
<keyword evidence="3" id="KW-1185">Reference proteome</keyword>
<organism evidence="2 3">
    <name type="scientific">Microctonus hyperodae</name>
    <name type="common">Parasitoid wasp</name>
    <dbReference type="NCBI Taxonomy" id="165561"/>
    <lineage>
        <taxon>Eukaryota</taxon>
        <taxon>Metazoa</taxon>
        <taxon>Ecdysozoa</taxon>
        <taxon>Arthropoda</taxon>
        <taxon>Hexapoda</taxon>
        <taxon>Insecta</taxon>
        <taxon>Pterygota</taxon>
        <taxon>Neoptera</taxon>
        <taxon>Endopterygota</taxon>
        <taxon>Hymenoptera</taxon>
        <taxon>Apocrita</taxon>
        <taxon>Ichneumonoidea</taxon>
        <taxon>Braconidae</taxon>
        <taxon>Euphorinae</taxon>
        <taxon>Microctonus</taxon>
    </lineage>
</organism>
<gene>
    <name evidence="2" type="ORF">PV327_007423</name>
</gene>